<dbReference type="STRING" id="1792845.BC343_24745"/>
<comment type="caution">
    <text evidence="1">The sequence shown here is derived from an EMBL/GenBank/DDBJ whole genome shotgun (WGS) entry which is preliminary data.</text>
</comment>
<keyword evidence="2" id="KW-1185">Reference proteome</keyword>
<dbReference type="AlphaFoldDB" id="A0A1S9PHS8"/>
<name>A0A1S9PHS8_9SPHI</name>
<dbReference type="RefSeq" id="WP_078347511.1">
    <property type="nucleotide sequence ID" value="NZ_MBTF01000006.1"/>
</dbReference>
<organism evidence="1 2">
    <name type="scientific">Mucilaginibacter pedocola</name>
    <dbReference type="NCBI Taxonomy" id="1792845"/>
    <lineage>
        <taxon>Bacteria</taxon>
        <taxon>Pseudomonadati</taxon>
        <taxon>Bacteroidota</taxon>
        <taxon>Sphingobacteriia</taxon>
        <taxon>Sphingobacteriales</taxon>
        <taxon>Sphingobacteriaceae</taxon>
        <taxon>Mucilaginibacter</taxon>
    </lineage>
</organism>
<sequence length="144" mass="16676">MSAYLLLEREKAVMKAAQHHMRFHQYYEASYNFSALAELYVMENRLSEAKWYYLQSLLLSRRQGDQWHTFKNLSALGLIKADLGDIGQAQQDLSEARSIAVAMGRKTDVVDVDAKIYYVRTNKIWLPKSELRYADAAELPVKIK</sequence>
<dbReference type="OrthoDB" id="789253at2"/>
<evidence type="ECO:0000313" key="1">
    <source>
        <dbReference type="EMBL" id="OOQ60505.1"/>
    </source>
</evidence>
<gene>
    <name evidence="1" type="ORF">BC343_24745</name>
</gene>
<dbReference type="Proteomes" id="UP000189739">
    <property type="component" value="Unassembled WGS sequence"/>
</dbReference>
<protein>
    <recommendedName>
        <fullName evidence="3">MalT-like TPR region domain-containing protein</fullName>
    </recommendedName>
</protein>
<evidence type="ECO:0008006" key="3">
    <source>
        <dbReference type="Google" id="ProtNLM"/>
    </source>
</evidence>
<accession>A0A1S9PHS8</accession>
<evidence type="ECO:0000313" key="2">
    <source>
        <dbReference type="Proteomes" id="UP000189739"/>
    </source>
</evidence>
<dbReference type="InterPro" id="IPR011990">
    <property type="entry name" value="TPR-like_helical_dom_sf"/>
</dbReference>
<dbReference type="SUPFAM" id="SSF48452">
    <property type="entry name" value="TPR-like"/>
    <property type="match status" value="1"/>
</dbReference>
<proteinExistence type="predicted"/>
<reference evidence="1 2" key="1">
    <citation type="submission" date="2016-07" db="EMBL/GenBank/DDBJ databases">
        <title>Genomic analysis of zinc-resistant bacterium Mucilaginibacter pedocola TBZ30.</title>
        <authorList>
            <person name="Huang J."/>
            <person name="Tang J."/>
        </authorList>
    </citation>
    <scope>NUCLEOTIDE SEQUENCE [LARGE SCALE GENOMIC DNA]</scope>
    <source>
        <strain evidence="1 2">TBZ30</strain>
    </source>
</reference>
<dbReference type="EMBL" id="MBTF01000006">
    <property type="protein sequence ID" value="OOQ60505.1"/>
    <property type="molecule type" value="Genomic_DNA"/>
</dbReference>
<dbReference type="Gene3D" id="1.25.40.10">
    <property type="entry name" value="Tetratricopeptide repeat domain"/>
    <property type="match status" value="1"/>
</dbReference>